<dbReference type="PANTHER" id="PTHR11571">
    <property type="entry name" value="GLUTATHIONE S-TRANSFERASE"/>
    <property type="match status" value="1"/>
</dbReference>
<dbReference type="SUPFAM" id="SSF47616">
    <property type="entry name" value="GST C-terminal domain-like"/>
    <property type="match status" value="2"/>
</dbReference>
<evidence type="ECO:0000313" key="8">
    <source>
        <dbReference type="EMBL" id="ETN76430.1"/>
    </source>
</evidence>
<dbReference type="PANTHER" id="PTHR11571:SF224">
    <property type="entry name" value="HEMATOPOIETIC PROSTAGLANDIN D SYNTHASE"/>
    <property type="match status" value="1"/>
</dbReference>
<evidence type="ECO:0000256" key="4">
    <source>
        <dbReference type="ARBA" id="ARBA00047960"/>
    </source>
</evidence>
<comment type="catalytic activity">
    <reaction evidence="4">
        <text>RX + glutathione = an S-substituted glutathione + a halide anion + H(+)</text>
        <dbReference type="Rhea" id="RHEA:16437"/>
        <dbReference type="ChEBI" id="CHEBI:15378"/>
        <dbReference type="ChEBI" id="CHEBI:16042"/>
        <dbReference type="ChEBI" id="CHEBI:17792"/>
        <dbReference type="ChEBI" id="CHEBI:57925"/>
        <dbReference type="ChEBI" id="CHEBI:90779"/>
        <dbReference type="EC" id="2.5.1.18"/>
    </reaction>
</comment>
<dbReference type="EMBL" id="KI660227">
    <property type="protein sequence ID" value="ETN76430.1"/>
    <property type="molecule type" value="Genomic_DNA"/>
</dbReference>
<evidence type="ECO:0000256" key="3">
    <source>
        <dbReference type="ARBA" id="ARBA00038317"/>
    </source>
</evidence>
<dbReference type="InterPro" id="IPR004045">
    <property type="entry name" value="Glutathione_S-Trfase_N"/>
</dbReference>
<evidence type="ECO:0000259" key="7">
    <source>
        <dbReference type="PROSITE" id="PS50405"/>
    </source>
</evidence>
<organism evidence="8 9">
    <name type="scientific">Necator americanus</name>
    <name type="common">Human hookworm</name>
    <dbReference type="NCBI Taxonomy" id="51031"/>
    <lineage>
        <taxon>Eukaryota</taxon>
        <taxon>Metazoa</taxon>
        <taxon>Ecdysozoa</taxon>
        <taxon>Nematoda</taxon>
        <taxon>Chromadorea</taxon>
        <taxon>Rhabditida</taxon>
        <taxon>Rhabditina</taxon>
        <taxon>Rhabditomorpha</taxon>
        <taxon>Strongyloidea</taxon>
        <taxon>Ancylostomatidae</taxon>
        <taxon>Bunostominae</taxon>
        <taxon>Necator</taxon>
    </lineage>
</organism>
<dbReference type="PROSITE" id="PS50404">
    <property type="entry name" value="GST_NTER"/>
    <property type="match status" value="2"/>
</dbReference>
<evidence type="ECO:0000256" key="5">
    <source>
        <dbReference type="ARBA" id="ARBA00078118"/>
    </source>
</evidence>
<feature type="domain" description="GST N-terminal" evidence="6">
    <location>
        <begin position="216"/>
        <end position="274"/>
    </location>
</feature>
<comment type="similarity">
    <text evidence="3">Belongs to the GST superfamily. Sigma family.</text>
</comment>
<dbReference type="OMA" id="WIEIRFA"/>
<dbReference type="SFLD" id="SFLDS00019">
    <property type="entry name" value="Glutathione_Transferase_(cytos"/>
    <property type="match status" value="1"/>
</dbReference>
<evidence type="ECO:0000256" key="2">
    <source>
        <dbReference type="ARBA" id="ARBA00022679"/>
    </source>
</evidence>
<dbReference type="AlphaFoldDB" id="W2T346"/>
<name>W2T346_NECAM</name>
<dbReference type="FunFam" id="1.20.1050.10:FF:000031">
    <property type="entry name" value="Glutathione S-Transferase"/>
    <property type="match status" value="2"/>
</dbReference>
<feature type="domain" description="GST N-terminal" evidence="6">
    <location>
        <begin position="30"/>
        <end position="107"/>
    </location>
</feature>
<keyword evidence="9" id="KW-1185">Reference proteome</keyword>
<dbReference type="SFLD" id="SFLDG00363">
    <property type="entry name" value="AMPS_(cytGST):_Alpha-__Mu-__Pi"/>
    <property type="match status" value="1"/>
</dbReference>
<dbReference type="Pfam" id="PF02798">
    <property type="entry name" value="GST_N"/>
    <property type="match status" value="1"/>
</dbReference>
<proteinExistence type="inferred from homology"/>
<sequence>MLLSTMLRSNYNTRVQVLKICRRMLSSRATKYKLTYFDARGTAEIARQLFVLAAEPYEDIRVDKADWVKLKPEMPFEQLPVLDVDGKRLAQSYAICRFLARRFGYTGKTPFEEALVDSVADQIKDYMFEIRPFQVIVMGFVAGDLEALKKDLFLPARKKLFNYLKKFLNESSSGYLVGDSLTWADLYLAEHVAVYGEMFPEMLEGFPEIKAHSQKIFALAGQKYEDVRYTFQEWPKHKDEMPFGQIPVLEEDGKQLAQSFAIARYLSRKFGFAGKTPFEEALVDSVADQYKDYINEIRPYLRVVAGVDQGDPEKLFKELLLPAREKFFGFMKKFLEKSKSGYLVGDSVTYADLCLAEHTSGIAAKFPSIYDGFPEVCVSGFFSFLTKTVDDRT</sequence>
<dbReference type="InterPro" id="IPR050213">
    <property type="entry name" value="GST_superfamily"/>
</dbReference>
<evidence type="ECO:0000256" key="1">
    <source>
        <dbReference type="ARBA" id="ARBA00012452"/>
    </source>
</evidence>
<dbReference type="OrthoDB" id="414243at2759"/>
<dbReference type="STRING" id="51031.W2T346"/>
<dbReference type="GO" id="GO:0004364">
    <property type="term" value="F:glutathione transferase activity"/>
    <property type="evidence" value="ECO:0007669"/>
    <property type="project" value="UniProtKB-EC"/>
</dbReference>
<dbReference type="GO" id="GO:0006749">
    <property type="term" value="P:glutathione metabolic process"/>
    <property type="evidence" value="ECO:0007669"/>
    <property type="project" value="TreeGrafter"/>
</dbReference>
<dbReference type="Gene3D" id="1.20.1050.10">
    <property type="match status" value="2"/>
</dbReference>
<dbReference type="InterPro" id="IPR010987">
    <property type="entry name" value="Glutathione-S-Trfase_C-like"/>
</dbReference>
<dbReference type="SUPFAM" id="SSF52833">
    <property type="entry name" value="Thioredoxin-like"/>
    <property type="match status" value="2"/>
</dbReference>
<dbReference type="Proteomes" id="UP000053676">
    <property type="component" value="Unassembled WGS sequence"/>
</dbReference>
<dbReference type="SFLD" id="SFLDG01205">
    <property type="entry name" value="AMPS.1"/>
    <property type="match status" value="1"/>
</dbReference>
<dbReference type="KEGG" id="nai:NECAME_11669"/>
<accession>W2T346</accession>
<gene>
    <name evidence="8" type="ORF">NECAME_11669</name>
</gene>
<evidence type="ECO:0000313" key="9">
    <source>
        <dbReference type="Proteomes" id="UP000053676"/>
    </source>
</evidence>
<dbReference type="GeneID" id="25351698"/>
<dbReference type="Pfam" id="PF14497">
    <property type="entry name" value="GST_C_3"/>
    <property type="match status" value="1"/>
</dbReference>
<dbReference type="FunFam" id="3.40.30.10:FF:000258">
    <property type="entry name" value="Glutathione S-transferase"/>
    <property type="match status" value="1"/>
</dbReference>
<dbReference type="PROSITE" id="PS50405">
    <property type="entry name" value="GST_CTER"/>
    <property type="match status" value="2"/>
</dbReference>
<dbReference type="InterPro" id="IPR036249">
    <property type="entry name" value="Thioredoxin-like_sf"/>
</dbReference>
<feature type="domain" description="GST C-terminal" evidence="7">
    <location>
        <begin position="276"/>
        <end position="376"/>
    </location>
</feature>
<protein>
    <recommendedName>
        <fullName evidence="1">glutathione transferase</fullName>
        <ecNumber evidence="1">2.5.1.18</ecNumber>
    </recommendedName>
    <alternativeName>
        <fullName evidence="5">GST class-sigma</fullName>
    </alternativeName>
</protein>
<dbReference type="CTD" id="25351698"/>
<dbReference type="InterPro" id="IPR004046">
    <property type="entry name" value="GST_C"/>
</dbReference>
<evidence type="ECO:0000259" key="6">
    <source>
        <dbReference type="PROSITE" id="PS50404"/>
    </source>
</evidence>
<dbReference type="CDD" id="cd03039">
    <property type="entry name" value="GST_N_Sigma_like"/>
    <property type="match status" value="2"/>
</dbReference>
<dbReference type="EC" id="2.5.1.18" evidence="1"/>
<dbReference type="InterPro" id="IPR040079">
    <property type="entry name" value="Glutathione_S-Trfase"/>
</dbReference>
<dbReference type="Pfam" id="PF00043">
    <property type="entry name" value="GST_C"/>
    <property type="match status" value="1"/>
</dbReference>
<keyword evidence="2 8" id="KW-0808">Transferase</keyword>
<dbReference type="CDD" id="cd03192">
    <property type="entry name" value="GST_C_Sigma_like"/>
    <property type="match status" value="2"/>
</dbReference>
<dbReference type="InterPro" id="IPR036282">
    <property type="entry name" value="Glutathione-S-Trfase_C_sf"/>
</dbReference>
<reference evidence="9" key="1">
    <citation type="journal article" date="2014" name="Nat. Genet.">
        <title>Genome of the human hookworm Necator americanus.</title>
        <authorList>
            <person name="Tang Y.T."/>
            <person name="Gao X."/>
            <person name="Rosa B.A."/>
            <person name="Abubucker S."/>
            <person name="Hallsworth-Pepin K."/>
            <person name="Martin J."/>
            <person name="Tyagi R."/>
            <person name="Heizer E."/>
            <person name="Zhang X."/>
            <person name="Bhonagiri-Palsikar V."/>
            <person name="Minx P."/>
            <person name="Warren W.C."/>
            <person name="Wang Q."/>
            <person name="Zhan B."/>
            <person name="Hotez P.J."/>
            <person name="Sternberg P.W."/>
            <person name="Dougall A."/>
            <person name="Gaze S.T."/>
            <person name="Mulvenna J."/>
            <person name="Sotillo J."/>
            <person name="Ranganathan S."/>
            <person name="Rabelo E.M."/>
            <person name="Wilson R.K."/>
            <person name="Felgner P.L."/>
            <person name="Bethony J."/>
            <person name="Hawdon J.M."/>
            <person name="Gasser R.B."/>
            <person name="Loukas A."/>
            <person name="Mitreva M."/>
        </authorList>
    </citation>
    <scope>NUCLEOTIDE SEQUENCE [LARGE SCALE GENOMIC DNA]</scope>
</reference>
<dbReference type="GO" id="GO:0005737">
    <property type="term" value="C:cytoplasm"/>
    <property type="evidence" value="ECO:0007669"/>
    <property type="project" value="UniProtKB-ARBA"/>
</dbReference>
<feature type="domain" description="GST C-terminal" evidence="7">
    <location>
        <begin position="109"/>
        <end position="243"/>
    </location>
</feature>
<dbReference type="Gene3D" id="3.40.30.10">
    <property type="entry name" value="Glutaredoxin"/>
    <property type="match status" value="2"/>
</dbReference>